<dbReference type="InterPro" id="IPR016161">
    <property type="entry name" value="Ald_DH/histidinol_DH"/>
</dbReference>
<organism evidence="7 8">
    <name type="scientific">Pseudomonas fragi</name>
    <dbReference type="NCBI Taxonomy" id="296"/>
    <lineage>
        <taxon>Bacteria</taxon>
        <taxon>Pseudomonadati</taxon>
        <taxon>Pseudomonadota</taxon>
        <taxon>Gammaproteobacteria</taxon>
        <taxon>Pseudomonadales</taxon>
        <taxon>Pseudomonadaceae</taxon>
        <taxon>Pseudomonas</taxon>
    </lineage>
</organism>
<reference evidence="7 8" key="1">
    <citation type="submission" date="2017-08" db="EMBL/GenBank/DDBJ databases">
        <title>Genomic and metabolic characterisation of spoilage-associated Pseudomonas species.</title>
        <authorList>
            <person name="Stanborough T."/>
            <person name="Fegan N."/>
            <person name="Powell S.M."/>
            <person name="Singh T."/>
            <person name="Tamplin M.L."/>
            <person name="Chandry P.S."/>
        </authorList>
    </citation>
    <scope>NUCLEOTIDE SEQUENCE [LARGE SCALE GENOMIC DNA]</scope>
    <source>
        <strain evidence="7 8">F1820</strain>
    </source>
</reference>
<dbReference type="PANTHER" id="PTHR42986">
    <property type="entry name" value="BENZALDEHYDE DEHYDROGENASE YFMT"/>
    <property type="match status" value="1"/>
</dbReference>
<protein>
    <submittedName>
        <fullName evidence="7">Salicylaldehyde dehydrogenase</fullName>
    </submittedName>
</protein>
<dbReference type="EMBL" id="NQKL01000008">
    <property type="protein sequence ID" value="OZY41582.1"/>
    <property type="molecule type" value="Genomic_DNA"/>
</dbReference>
<evidence type="ECO:0000256" key="2">
    <source>
        <dbReference type="ARBA" id="ARBA00023002"/>
    </source>
</evidence>
<dbReference type="PANTHER" id="PTHR42986:SF1">
    <property type="entry name" value="BENZALDEHYDE DEHYDROGENASE YFMT"/>
    <property type="match status" value="1"/>
</dbReference>
<comment type="similarity">
    <text evidence="1 5">Belongs to the aldehyde dehydrogenase family.</text>
</comment>
<name>A0A266LW04_PSEFR</name>
<dbReference type="Gene3D" id="3.40.605.10">
    <property type="entry name" value="Aldehyde Dehydrogenase, Chain A, domain 1"/>
    <property type="match status" value="1"/>
</dbReference>
<dbReference type="Gene3D" id="3.40.309.10">
    <property type="entry name" value="Aldehyde Dehydrogenase, Chain A, domain 2"/>
    <property type="match status" value="1"/>
</dbReference>
<feature type="active site" evidence="4">
    <location>
        <position position="250"/>
    </location>
</feature>
<dbReference type="CDD" id="cd07105">
    <property type="entry name" value="ALDH_SaliADH"/>
    <property type="match status" value="1"/>
</dbReference>
<dbReference type="GO" id="GO:0016620">
    <property type="term" value="F:oxidoreductase activity, acting on the aldehyde or oxo group of donors, NAD or NADP as acceptor"/>
    <property type="evidence" value="ECO:0007669"/>
    <property type="project" value="InterPro"/>
</dbReference>
<dbReference type="FunFam" id="3.40.309.10:FF:000010">
    <property type="entry name" value="Gamma-aminobutyraldehyde dehydrogenase"/>
    <property type="match status" value="1"/>
</dbReference>
<evidence type="ECO:0000256" key="4">
    <source>
        <dbReference type="PROSITE-ProRule" id="PRU10007"/>
    </source>
</evidence>
<evidence type="ECO:0000256" key="1">
    <source>
        <dbReference type="ARBA" id="ARBA00009986"/>
    </source>
</evidence>
<dbReference type="RefSeq" id="WP_095029461.1">
    <property type="nucleotide sequence ID" value="NZ_NQKL01000008.1"/>
</dbReference>
<dbReference type="PROSITE" id="PS00687">
    <property type="entry name" value="ALDEHYDE_DEHYDR_GLU"/>
    <property type="match status" value="1"/>
</dbReference>
<dbReference type="InterPro" id="IPR016162">
    <property type="entry name" value="Ald_DH_N"/>
</dbReference>
<proteinExistence type="inferred from homology"/>
<evidence type="ECO:0000256" key="3">
    <source>
        <dbReference type="ARBA" id="ARBA00023027"/>
    </source>
</evidence>
<comment type="caution">
    <text evidence="7">The sequence shown here is derived from an EMBL/GenBank/DDBJ whole genome shotgun (WGS) entry which is preliminary data.</text>
</comment>
<accession>A0A266LW04</accession>
<evidence type="ECO:0000313" key="7">
    <source>
        <dbReference type="EMBL" id="OZY41582.1"/>
    </source>
</evidence>
<sequence length="482" mass="50239">MLDVPLLIGGKSCPARDGRTFERCNPVTGEVVSRVAAATLEDADAAVAAAQAAFPAWAALAPNERRTRLLAAAELMQARASEFIEAAGETGAMANWYGFNVKLAAGMLREAASMTTQINGEVIPSDVPGSFAMALRQPCGVILGIAPWNAPVILATRALAMPLACGNTVVLKASELSPAVHRLIGQVLQDAGLGDGVVNVISNTPADAPAIVERLIANPAVRRVNFTGSTHVGRIVAELAARHLKPALLELGGKAPFLVLDDADLDAAVDAAAFGAYFNQGQICMSTERLIVDNKVADAFIDKLAAKVATLRAGHPQADDSVLGSLVDASAGVRIKALIDDAVGKGARLVVGGQVEGSIMQPALLDGVTPSMRLYREESFGPVAVLLRGDGDEALLSLANDSEFGLSAAIFSRDTGRALALAQRVESGICHINGPTVHDEAQMPFGGIKSSGYGSFGGKASIEQFTQLRWITLQNGPRHYPI</sequence>
<keyword evidence="3" id="KW-0520">NAD</keyword>
<dbReference type="Pfam" id="PF00171">
    <property type="entry name" value="Aldedh"/>
    <property type="match status" value="1"/>
</dbReference>
<dbReference type="SUPFAM" id="SSF53720">
    <property type="entry name" value="ALDH-like"/>
    <property type="match status" value="1"/>
</dbReference>
<gene>
    <name evidence="7" type="ORF">CJF43_12550</name>
</gene>
<dbReference type="InterPro" id="IPR016163">
    <property type="entry name" value="Ald_DH_C"/>
</dbReference>
<evidence type="ECO:0000256" key="5">
    <source>
        <dbReference type="RuleBase" id="RU003345"/>
    </source>
</evidence>
<keyword evidence="2 5" id="KW-0560">Oxidoreductase</keyword>
<feature type="domain" description="Aldehyde dehydrogenase" evidence="6">
    <location>
        <begin position="17"/>
        <end position="471"/>
    </location>
</feature>
<dbReference type="Proteomes" id="UP000216113">
    <property type="component" value="Unassembled WGS sequence"/>
</dbReference>
<dbReference type="AlphaFoldDB" id="A0A266LW04"/>
<dbReference type="InterPro" id="IPR029510">
    <property type="entry name" value="Ald_DH_CS_GLU"/>
</dbReference>
<evidence type="ECO:0000259" key="6">
    <source>
        <dbReference type="Pfam" id="PF00171"/>
    </source>
</evidence>
<evidence type="ECO:0000313" key="8">
    <source>
        <dbReference type="Proteomes" id="UP000216113"/>
    </source>
</evidence>
<dbReference type="InterPro" id="IPR015590">
    <property type="entry name" value="Aldehyde_DH_dom"/>
</dbReference>